<reference evidence="9 10" key="1">
    <citation type="submission" date="2020-08" db="EMBL/GenBank/DDBJ databases">
        <title>Genomic Encyclopedia of Type Strains, Phase IV (KMG-IV): sequencing the most valuable type-strain genomes for metagenomic binning, comparative biology and taxonomic classification.</title>
        <authorList>
            <person name="Goeker M."/>
        </authorList>
    </citation>
    <scope>NUCLEOTIDE SEQUENCE [LARGE SCALE GENOMIC DNA]</scope>
    <source>
        <strain evidence="9 10">DSM 11590</strain>
    </source>
</reference>
<proteinExistence type="inferred from homology"/>
<evidence type="ECO:0000256" key="1">
    <source>
        <dbReference type="ARBA" id="ARBA00004651"/>
    </source>
</evidence>
<evidence type="ECO:0000256" key="3">
    <source>
        <dbReference type="ARBA" id="ARBA00022448"/>
    </source>
</evidence>
<evidence type="ECO:0000313" key="9">
    <source>
        <dbReference type="EMBL" id="MBB6209005.1"/>
    </source>
</evidence>
<dbReference type="InterPro" id="IPR011606">
    <property type="entry name" value="Brnchd-chn_aa_trnsp_permease"/>
</dbReference>
<protein>
    <submittedName>
        <fullName evidence="9">4-azaleucine resistance transporter AzlC</fullName>
    </submittedName>
</protein>
<dbReference type="GO" id="GO:1903785">
    <property type="term" value="P:L-valine transmembrane transport"/>
    <property type="evidence" value="ECO:0007669"/>
    <property type="project" value="TreeGrafter"/>
</dbReference>
<feature type="transmembrane region" description="Helical" evidence="8">
    <location>
        <begin position="168"/>
        <end position="187"/>
    </location>
</feature>
<comment type="similarity">
    <text evidence="2">Belongs to the AzlC family.</text>
</comment>
<organism evidence="9 10">
    <name type="scientific">Novispirillum itersonii</name>
    <name type="common">Aquaspirillum itersonii</name>
    <dbReference type="NCBI Taxonomy" id="189"/>
    <lineage>
        <taxon>Bacteria</taxon>
        <taxon>Pseudomonadati</taxon>
        <taxon>Pseudomonadota</taxon>
        <taxon>Alphaproteobacteria</taxon>
        <taxon>Rhodospirillales</taxon>
        <taxon>Novispirillaceae</taxon>
        <taxon>Novispirillum</taxon>
    </lineage>
</organism>
<keyword evidence="6 8" id="KW-1133">Transmembrane helix</keyword>
<dbReference type="EMBL" id="JACIIX010000001">
    <property type="protein sequence ID" value="MBB6209005.1"/>
    <property type="molecule type" value="Genomic_DNA"/>
</dbReference>
<keyword evidence="5 8" id="KW-0812">Transmembrane</keyword>
<evidence type="ECO:0000256" key="8">
    <source>
        <dbReference type="SAM" id="Phobius"/>
    </source>
</evidence>
<feature type="transmembrane region" description="Helical" evidence="8">
    <location>
        <begin position="21"/>
        <end position="39"/>
    </location>
</feature>
<evidence type="ECO:0000256" key="4">
    <source>
        <dbReference type="ARBA" id="ARBA00022475"/>
    </source>
</evidence>
<keyword evidence="7 8" id="KW-0472">Membrane</keyword>
<keyword evidence="4" id="KW-1003">Cell membrane</keyword>
<evidence type="ECO:0000256" key="6">
    <source>
        <dbReference type="ARBA" id="ARBA00022989"/>
    </source>
</evidence>
<evidence type="ECO:0000256" key="5">
    <source>
        <dbReference type="ARBA" id="ARBA00022692"/>
    </source>
</evidence>
<dbReference type="Pfam" id="PF03591">
    <property type="entry name" value="AzlC"/>
    <property type="match status" value="1"/>
</dbReference>
<feature type="transmembrane region" description="Helical" evidence="8">
    <location>
        <begin position="76"/>
        <end position="101"/>
    </location>
</feature>
<gene>
    <name evidence="9" type="ORF">FHS48_000386</name>
</gene>
<dbReference type="RefSeq" id="WP_184260740.1">
    <property type="nucleotide sequence ID" value="NZ_JACIIX010000001.1"/>
</dbReference>
<comment type="caution">
    <text evidence="9">The sequence shown here is derived from an EMBL/GenBank/DDBJ whole genome shotgun (WGS) entry which is preliminary data.</text>
</comment>
<dbReference type="Proteomes" id="UP000544872">
    <property type="component" value="Unassembled WGS sequence"/>
</dbReference>
<comment type="subcellular location">
    <subcellularLocation>
        <location evidence="1">Cell membrane</location>
        <topology evidence="1">Multi-pass membrane protein</topology>
    </subcellularLocation>
</comment>
<keyword evidence="10" id="KW-1185">Reference proteome</keyword>
<dbReference type="GO" id="GO:0005886">
    <property type="term" value="C:plasma membrane"/>
    <property type="evidence" value="ECO:0007669"/>
    <property type="project" value="UniProtKB-SubCell"/>
</dbReference>
<name>A0A7W9ZCT8_NOVIT</name>
<accession>A0A7W9ZCT8</accession>
<keyword evidence="3" id="KW-0813">Transport</keyword>
<dbReference type="PANTHER" id="PTHR34979">
    <property type="entry name" value="INNER MEMBRANE PROTEIN YGAZ"/>
    <property type="match status" value="1"/>
</dbReference>
<sequence length="232" mass="24523">MADASKITFTRQGFRRGVTTMLPVAAGLMVFGLALGLAAAQKGLSTLETGLMSAIVFAGASQMLAVELWDHPVPLVTLAVATVIINLRYLMMTAALAPWLAPVGPGRAYGSLFFTADENWALSIAEMRRGGTDAAFHLGAGLTLYTVWLLTTIAGHLSGAAIPQPERFGLDFVAVATFLALLVPMWSGRRDLPPWLIAAVTATAVHALLPGTWYLIAGGLAGSLYGAWRDVR</sequence>
<evidence type="ECO:0000313" key="10">
    <source>
        <dbReference type="Proteomes" id="UP000544872"/>
    </source>
</evidence>
<feature type="transmembrane region" description="Helical" evidence="8">
    <location>
        <begin position="134"/>
        <end position="156"/>
    </location>
</feature>
<evidence type="ECO:0000256" key="7">
    <source>
        <dbReference type="ARBA" id="ARBA00023136"/>
    </source>
</evidence>
<dbReference type="AlphaFoldDB" id="A0A7W9ZCT8"/>
<evidence type="ECO:0000256" key="2">
    <source>
        <dbReference type="ARBA" id="ARBA00010735"/>
    </source>
</evidence>
<dbReference type="PANTHER" id="PTHR34979:SF1">
    <property type="entry name" value="INNER MEMBRANE PROTEIN YGAZ"/>
    <property type="match status" value="1"/>
</dbReference>